<feature type="transmembrane region" description="Helical" evidence="6">
    <location>
        <begin position="34"/>
        <end position="57"/>
    </location>
</feature>
<name>A0A8S3HKV0_9BILA</name>
<evidence type="ECO:0000256" key="5">
    <source>
        <dbReference type="ARBA" id="ARBA00023136"/>
    </source>
</evidence>
<feature type="transmembrane region" description="Helical" evidence="6">
    <location>
        <begin position="63"/>
        <end position="81"/>
    </location>
</feature>
<accession>A0A8S3HKV0</accession>
<evidence type="ECO:0000256" key="6">
    <source>
        <dbReference type="SAM" id="Phobius"/>
    </source>
</evidence>
<dbReference type="Proteomes" id="UP000681720">
    <property type="component" value="Unassembled WGS sequence"/>
</dbReference>
<dbReference type="PANTHER" id="PTHR19432">
    <property type="entry name" value="SUGAR TRANSPORTER"/>
    <property type="match status" value="1"/>
</dbReference>
<evidence type="ECO:0000256" key="3">
    <source>
        <dbReference type="ARBA" id="ARBA00022692"/>
    </source>
</evidence>
<gene>
    <name evidence="7" type="ORF">GIL414_LOCUS69378</name>
</gene>
<dbReference type="AlphaFoldDB" id="A0A8S3HKV0"/>
<dbReference type="InterPro" id="IPR036259">
    <property type="entry name" value="MFS_trans_sf"/>
</dbReference>
<reference evidence="7" key="1">
    <citation type="submission" date="2021-02" db="EMBL/GenBank/DDBJ databases">
        <authorList>
            <person name="Nowell W R."/>
        </authorList>
    </citation>
    <scope>NUCLEOTIDE SEQUENCE</scope>
</reference>
<comment type="subcellular location">
    <subcellularLocation>
        <location evidence="1">Membrane</location>
        <topology evidence="1">Multi-pass membrane protein</topology>
    </subcellularLocation>
</comment>
<organism evidence="7 8">
    <name type="scientific">Rotaria magnacalcarata</name>
    <dbReference type="NCBI Taxonomy" id="392030"/>
    <lineage>
        <taxon>Eukaryota</taxon>
        <taxon>Metazoa</taxon>
        <taxon>Spiralia</taxon>
        <taxon>Gnathifera</taxon>
        <taxon>Rotifera</taxon>
        <taxon>Eurotatoria</taxon>
        <taxon>Bdelloidea</taxon>
        <taxon>Philodinida</taxon>
        <taxon>Philodinidae</taxon>
        <taxon>Rotaria</taxon>
    </lineage>
</organism>
<dbReference type="GO" id="GO:0008506">
    <property type="term" value="F:sucrose:proton symporter activity"/>
    <property type="evidence" value="ECO:0007669"/>
    <property type="project" value="TreeGrafter"/>
</dbReference>
<sequence length="157" mass="18023">MEYFKRKFRPRDSYDQFDDSTRDNYKSKFDLMRLSAVVCGIEFCYAAETAFVSPILLQLGLPVVLMTLTWCLPPLIGFFLVPILGSLSDKCQTRIGRRRPFILLYSTGILIGLLLVANGQTMGYWFGDSKNIIFNSTELINQTNHINYRISIPFSSR</sequence>
<protein>
    <submittedName>
        <fullName evidence="7">Uncharacterized protein</fullName>
    </submittedName>
</protein>
<dbReference type="EMBL" id="CAJOBJ010329979">
    <property type="protein sequence ID" value="CAF5181209.1"/>
    <property type="molecule type" value="Genomic_DNA"/>
</dbReference>
<dbReference type="Pfam" id="PF13347">
    <property type="entry name" value="MFS_2"/>
    <property type="match status" value="1"/>
</dbReference>
<keyword evidence="2" id="KW-0813">Transport</keyword>
<feature type="transmembrane region" description="Helical" evidence="6">
    <location>
        <begin position="102"/>
        <end position="126"/>
    </location>
</feature>
<dbReference type="GO" id="GO:0016020">
    <property type="term" value="C:membrane"/>
    <property type="evidence" value="ECO:0007669"/>
    <property type="project" value="UniProtKB-SubCell"/>
</dbReference>
<comment type="caution">
    <text evidence="7">The sequence shown here is derived from an EMBL/GenBank/DDBJ whole genome shotgun (WGS) entry which is preliminary data.</text>
</comment>
<keyword evidence="3 6" id="KW-0812">Transmembrane</keyword>
<keyword evidence="4 6" id="KW-1133">Transmembrane helix</keyword>
<evidence type="ECO:0000313" key="8">
    <source>
        <dbReference type="Proteomes" id="UP000681720"/>
    </source>
</evidence>
<evidence type="ECO:0000313" key="7">
    <source>
        <dbReference type="EMBL" id="CAF5181209.1"/>
    </source>
</evidence>
<dbReference type="SUPFAM" id="SSF103473">
    <property type="entry name" value="MFS general substrate transporter"/>
    <property type="match status" value="1"/>
</dbReference>
<proteinExistence type="predicted"/>
<evidence type="ECO:0000256" key="2">
    <source>
        <dbReference type="ARBA" id="ARBA00022448"/>
    </source>
</evidence>
<dbReference type="PANTHER" id="PTHR19432:SF35">
    <property type="entry name" value="SOLUTE CARRIER FAMILY 45 MEMBER 3 ISOFORM X1"/>
    <property type="match status" value="1"/>
</dbReference>
<feature type="non-terminal residue" evidence="7">
    <location>
        <position position="1"/>
    </location>
</feature>
<evidence type="ECO:0000256" key="4">
    <source>
        <dbReference type="ARBA" id="ARBA00022989"/>
    </source>
</evidence>
<dbReference type="Gene3D" id="1.20.1250.20">
    <property type="entry name" value="MFS general substrate transporter like domains"/>
    <property type="match status" value="1"/>
</dbReference>
<evidence type="ECO:0000256" key="1">
    <source>
        <dbReference type="ARBA" id="ARBA00004141"/>
    </source>
</evidence>
<keyword evidence="5 6" id="KW-0472">Membrane</keyword>